<evidence type="ECO:0000256" key="1">
    <source>
        <dbReference type="ARBA" id="ARBA00004496"/>
    </source>
</evidence>
<evidence type="ECO:0000313" key="16">
    <source>
        <dbReference type="Ensembl" id="ENSMMOP00000015300.1"/>
    </source>
</evidence>
<dbReference type="GO" id="GO:0015031">
    <property type="term" value="P:protein transport"/>
    <property type="evidence" value="ECO:0007669"/>
    <property type="project" value="TreeGrafter"/>
</dbReference>
<accession>A0A3Q4BAH1</accession>
<evidence type="ECO:0000256" key="5">
    <source>
        <dbReference type="ARBA" id="ARBA00022553"/>
    </source>
</evidence>
<dbReference type="PANTHER" id="PTHR11188">
    <property type="entry name" value="ARRESTIN DOMAIN CONTAINING PROTEIN"/>
    <property type="match status" value="1"/>
</dbReference>
<feature type="domain" description="Arrestin C-terminal-like" evidence="15">
    <location>
        <begin position="164"/>
        <end position="272"/>
    </location>
</feature>
<dbReference type="SUPFAM" id="SSF81296">
    <property type="entry name" value="E set domains"/>
    <property type="match status" value="2"/>
</dbReference>
<dbReference type="InterPro" id="IPR014756">
    <property type="entry name" value="Ig_E-set"/>
</dbReference>
<dbReference type="SMART" id="SM01017">
    <property type="entry name" value="Arrestin_C"/>
    <property type="match status" value="1"/>
</dbReference>
<dbReference type="GO" id="GO:0007399">
    <property type="term" value="P:nervous system development"/>
    <property type="evidence" value="ECO:0007669"/>
    <property type="project" value="UniProtKB-ARBA"/>
</dbReference>
<keyword evidence="17" id="KW-1185">Reference proteome</keyword>
<dbReference type="InterPro" id="IPR011021">
    <property type="entry name" value="Arrestin-like_N"/>
</dbReference>
<evidence type="ECO:0000256" key="13">
    <source>
        <dbReference type="ARBA" id="ARBA00046869"/>
    </source>
</evidence>
<keyword evidence="4" id="KW-1017">Isopeptide bond</keyword>
<keyword evidence="5" id="KW-0597">Phosphoprotein</keyword>
<protein>
    <recommendedName>
        <fullName evidence="11">Thioredoxin-interacting protein</fullName>
    </recommendedName>
</protein>
<evidence type="ECO:0000256" key="8">
    <source>
        <dbReference type="ARBA" id="ARBA00023157"/>
    </source>
</evidence>
<keyword evidence="3" id="KW-0963">Cytoplasm</keyword>
<keyword evidence="7" id="KW-0805">Transcription regulation</keyword>
<comment type="subunit">
    <text evidence="13">Homodimer; disulfide-linked. Interacts with TXN/thioredoxin through its redox-active site. Interacts with transcriptional repressors ZBTB16, ZBTB32 and HDAC1. Interacts with DDIT4.</text>
</comment>
<evidence type="ECO:0000256" key="6">
    <source>
        <dbReference type="ARBA" id="ARBA00022843"/>
    </source>
</evidence>
<dbReference type="Proteomes" id="UP000261620">
    <property type="component" value="Unplaced"/>
</dbReference>
<evidence type="ECO:0000256" key="10">
    <source>
        <dbReference type="ARBA" id="ARBA00023306"/>
    </source>
</evidence>
<evidence type="ECO:0000256" key="9">
    <source>
        <dbReference type="ARBA" id="ARBA00023163"/>
    </source>
</evidence>
<reference evidence="16" key="2">
    <citation type="submission" date="2025-09" db="UniProtKB">
        <authorList>
            <consortium name="Ensembl"/>
        </authorList>
    </citation>
    <scope>IDENTIFICATION</scope>
</reference>
<evidence type="ECO:0000313" key="17">
    <source>
        <dbReference type="Proteomes" id="UP000261620"/>
    </source>
</evidence>
<reference evidence="16" key="1">
    <citation type="submission" date="2025-08" db="UniProtKB">
        <authorList>
            <consortium name="Ensembl"/>
        </authorList>
    </citation>
    <scope>IDENTIFICATION</scope>
</reference>
<evidence type="ECO:0000256" key="7">
    <source>
        <dbReference type="ARBA" id="ARBA00023015"/>
    </source>
</evidence>
<dbReference type="GO" id="GO:0005737">
    <property type="term" value="C:cytoplasm"/>
    <property type="evidence" value="ECO:0007669"/>
    <property type="project" value="UniProtKB-SubCell"/>
</dbReference>
<evidence type="ECO:0000259" key="15">
    <source>
        <dbReference type="SMART" id="SM01017"/>
    </source>
</evidence>
<keyword evidence="10" id="KW-0131">Cell cycle</keyword>
<sequence>VLSAAHKLAVFRLLLSDPGRSFYTSGDNLSGCARVDHRGGKHRRSRSQEVEYLKHEEALRLEEVLPRVADTSGSKRVIRIIPGKTYSFQFGFELLAAGRLVSSYRGKFGCVRYYVRAVLDGPSQHALQCERQFEAEEPRDVNRPDLLAPGAASRQKKVTRIFVPDGQVSVSAQIDRKGFCQGEDISINAKFENNCSRIVVPKAAIIAKHVYTAEGHTKVARRCLLCSPFQKRHTSVKVECRVQTSLLKRFVWLKERTGLRNSSPNCDFIIPAFVRVPFVEAWRDAVVSNHPLPPMLLDKKTDFKVVQHPLYWPPPPCSKPTHRTTTTQLPVTSQ</sequence>
<comment type="similarity">
    <text evidence="2">Belongs to the arrestin family.</text>
</comment>
<proteinExistence type="inferred from homology"/>
<dbReference type="Pfam" id="PF00339">
    <property type="entry name" value="Arrestin_N"/>
    <property type="match status" value="1"/>
</dbReference>
<dbReference type="InterPro" id="IPR011022">
    <property type="entry name" value="Arrestin_C-like"/>
</dbReference>
<evidence type="ECO:0000256" key="4">
    <source>
        <dbReference type="ARBA" id="ARBA00022499"/>
    </source>
</evidence>
<evidence type="ECO:0000256" key="11">
    <source>
        <dbReference type="ARBA" id="ARBA00039479"/>
    </source>
</evidence>
<dbReference type="Ensembl" id="ENSMMOT00000015551.1">
    <property type="protein sequence ID" value="ENSMMOP00000015300.1"/>
    <property type="gene ID" value="ENSMMOG00000011672.1"/>
</dbReference>
<dbReference type="GO" id="GO:0031625">
    <property type="term" value="F:ubiquitin protein ligase binding"/>
    <property type="evidence" value="ECO:0007669"/>
    <property type="project" value="TreeGrafter"/>
</dbReference>
<dbReference type="STRING" id="94237.ENSMMOP00000015300"/>
<keyword evidence="9" id="KW-0804">Transcription</keyword>
<organism evidence="16 17">
    <name type="scientific">Mola mola</name>
    <name type="common">Ocean sunfish</name>
    <name type="synonym">Tetraodon mola</name>
    <dbReference type="NCBI Taxonomy" id="94237"/>
    <lineage>
        <taxon>Eukaryota</taxon>
        <taxon>Metazoa</taxon>
        <taxon>Chordata</taxon>
        <taxon>Craniata</taxon>
        <taxon>Vertebrata</taxon>
        <taxon>Euteleostomi</taxon>
        <taxon>Actinopterygii</taxon>
        <taxon>Neopterygii</taxon>
        <taxon>Teleostei</taxon>
        <taxon>Neoteleostei</taxon>
        <taxon>Acanthomorphata</taxon>
        <taxon>Eupercaria</taxon>
        <taxon>Tetraodontiformes</taxon>
        <taxon>Molidae</taxon>
        <taxon>Mola</taxon>
    </lineage>
</organism>
<dbReference type="Gene3D" id="2.60.40.640">
    <property type="match status" value="2"/>
</dbReference>
<comment type="function">
    <text evidence="12">May act as an oxidative stress mediator by inhibiting thioredoxin activity or by limiting its bioavailability. Interacts with COPS5 and restores COPS5-induced suppression of CDKN1B stability, blocking the COPS5-mediated translocation of CDKN1B from the nucleus to the cytoplasm. Functions as a transcriptional repressor, possibly by acting as a bridge molecule between transcription factors and corepressor complexes, and over-expression will induce G0/G1 cell cycle arrest. Required for the maturation of natural killer cells. Acts as a suppressor of tumor cell growth. Inhibits the proteasomal degradation of DDIT4, and thereby contributes to the inhibition of the mammalian target of rapamycin complex 1 (mTORC1).</text>
</comment>
<keyword evidence="6" id="KW-0832">Ubl conjugation</keyword>
<dbReference type="Pfam" id="PF02752">
    <property type="entry name" value="Arrestin_C"/>
    <property type="match status" value="1"/>
</dbReference>
<evidence type="ECO:0000256" key="12">
    <source>
        <dbReference type="ARBA" id="ARBA00045565"/>
    </source>
</evidence>
<feature type="region of interest" description="Disordered" evidence="14">
    <location>
        <begin position="314"/>
        <end position="334"/>
    </location>
</feature>
<keyword evidence="8" id="KW-1015">Disulfide bond</keyword>
<evidence type="ECO:0000256" key="3">
    <source>
        <dbReference type="ARBA" id="ARBA00022490"/>
    </source>
</evidence>
<dbReference type="AlphaFoldDB" id="A0A3Q4BAH1"/>
<comment type="subcellular location">
    <subcellularLocation>
        <location evidence="1">Cytoplasm</location>
    </subcellularLocation>
</comment>
<dbReference type="InterPro" id="IPR050357">
    <property type="entry name" value="Arrestin_domain-protein"/>
</dbReference>
<dbReference type="InterPro" id="IPR014752">
    <property type="entry name" value="Arrestin-like_C"/>
</dbReference>
<feature type="compositionally biased region" description="Polar residues" evidence="14">
    <location>
        <begin position="323"/>
        <end position="334"/>
    </location>
</feature>
<name>A0A3Q4BAH1_MOLML</name>
<evidence type="ECO:0000256" key="2">
    <source>
        <dbReference type="ARBA" id="ARBA00005298"/>
    </source>
</evidence>
<dbReference type="PANTHER" id="PTHR11188:SF14">
    <property type="entry name" value="THIOREDOXIN-INTERACTING PROTEIN"/>
    <property type="match status" value="1"/>
</dbReference>
<evidence type="ECO:0000256" key="14">
    <source>
        <dbReference type="SAM" id="MobiDB-lite"/>
    </source>
</evidence>